<evidence type="ECO:0000313" key="3">
    <source>
        <dbReference type="Proteomes" id="UP001634394"/>
    </source>
</evidence>
<comment type="caution">
    <text evidence="2">The sequence shown here is derived from an EMBL/GenBank/DDBJ whole genome shotgun (WGS) entry which is preliminary data.</text>
</comment>
<accession>A0ABD3X261</accession>
<feature type="compositionally biased region" description="Low complexity" evidence="1">
    <location>
        <begin position="97"/>
        <end position="108"/>
    </location>
</feature>
<dbReference type="AlphaFoldDB" id="A0ABD3X261"/>
<dbReference type="EMBL" id="JBJQND010000004">
    <property type="protein sequence ID" value="KAL3880337.1"/>
    <property type="molecule type" value="Genomic_DNA"/>
</dbReference>
<organism evidence="2 3">
    <name type="scientific">Sinanodonta woodiana</name>
    <name type="common">Chinese pond mussel</name>
    <name type="synonym">Anodonta woodiana</name>
    <dbReference type="NCBI Taxonomy" id="1069815"/>
    <lineage>
        <taxon>Eukaryota</taxon>
        <taxon>Metazoa</taxon>
        <taxon>Spiralia</taxon>
        <taxon>Lophotrochozoa</taxon>
        <taxon>Mollusca</taxon>
        <taxon>Bivalvia</taxon>
        <taxon>Autobranchia</taxon>
        <taxon>Heteroconchia</taxon>
        <taxon>Palaeoheterodonta</taxon>
        <taxon>Unionida</taxon>
        <taxon>Unionoidea</taxon>
        <taxon>Unionidae</taxon>
        <taxon>Unioninae</taxon>
        <taxon>Sinanodonta</taxon>
    </lineage>
</organism>
<feature type="compositionally biased region" description="Low complexity" evidence="1">
    <location>
        <begin position="126"/>
        <end position="138"/>
    </location>
</feature>
<dbReference type="Proteomes" id="UP001634394">
    <property type="component" value="Unassembled WGS sequence"/>
</dbReference>
<feature type="region of interest" description="Disordered" evidence="1">
    <location>
        <begin position="92"/>
        <end position="169"/>
    </location>
</feature>
<keyword evidence="3" id="KW-1185">Reference proteome</keyword>
<feature type="compositionally biased region" description="Basic and acidic residues" evidence="1">
    <location>
        <begin position="114"/>
        <end position="124"/>
    </location>
</feature>
<gene>
    <name evidence="2" type="ORF">ACJMK2_032585</name>
</gene>
<evidence type="ECO:0000256" key="1">
    <source>
        <dbReference type="SAM" id="MobiDB-lite"/>
    </source>
</evidence>
<protein>
    <submittedName>
        <fullName evidence="2">Uncharacterized protein</fullName>
    </submittedName>
</protein>
<feature type="compositionally biased region" description="Acidic residues" evidence="1">
    <location>
        <begin position="145"/>
        <end position="155"/>
    </location>
</feature>
<proteinExistence type="predicted"/>
<sequence length="223" mass="25057">MLASYLGETTIIHHEKDRRLSRRKNQRSLEHLKKSFIMSNMADTTTHTVDQVTLPTQLVFTHPPPVTSSITYGNSIPETIIEESYEHNISVKKKNSNSKNSVPVKSVPYSGSMSERKSLYKSREATSQSTDSTSTCDSVNIPLEDSAETGDVSDLEEGRVPTDSDGNFSDQQSEFFRVNSVRSHHGKISPNNSRLQNTVDFLLESKSRGSTRETKIVKRVKFM</sequence>
<evidence type="ECO:0000313" key="2">
    <source>
        <dbReference type="EMBL" id="KAL3880337.1"/>
    </source>
</evidence>
<reference evidence="2 3" key="1">
    <citation type="submission" date="2024-11" db="EMBL/GenBank/DDBJ databases">
        <title>Chromosome-level genome assembly of the freshwater bivalve Anodonta woodiana.</title>
        <authorList>
            <person name="Chen X."/>
        </authorList>
    </citation>
    <scope>NUCLEOTIDE SEQUENCE [LARGE SCALE GENOMIC DNA]</scope>
    <source>
        <strain evidence="2">MN2024</strain>
        <tissue evidence="2">Gills</tissue>
    </source>
</reference>
<name>A0ABD3X261_SINWO</name>